<accession>A0A0C3AWH3</accession>
<sequence length="53" mass="5870">MLRLSQEAGVCAPTWRLTSWPVQCSAVQLQRRTCESLHAGKHALCMKAGNCLQ</sequence>
<dbReference type="EMBL" id="KN833017">
    <property type="protein sequence ID" value="KIM78363.1"/>
    <property type="molecule type" value="Genomic_DNA"/>
</dbReference>
<name>A0A0C3AWH3_PILCF</name>
<reference evidence="1 2" key="1">
    <citation type="submission" date="2014-04" db="EMBL/GenBank/DDBJ databases">
        <authorList>
            <consortium name="DOE Joint Genome Institute"/>
            <person name="Kuo A."/>
            <person name="Tarkka M."/>
            <person name="Buscot F."/>
            <person name="Kohler A."/>
            <person name="Nagy L.G."/>
            <person name="Floudas D."/>
            <person name="Copeland A."/>
            <person name="Barry K.W."/>
            <person name="Cichocki N."/>
            <person name="Veneault-Fourrey C."/>
            <person name="LaButti K."/>
            <person name="Lindquist E.A."/>
            <person name="Lipzen A."/>
            <person name="Lundell T."/>
            <person name="Morin E."/>
            <person name="Murat C."/>
            <person name="Sun H."/>
            <person name="Tunlid A."/>
            <person name="Henrissat B."/>
            <person name="Grigoriev I.V."/>
            <person name="Hibbett D.S."/>
            <person name="Martin F."/>
            <person name="Nordberg H.P."/>
            <person name="Cantor M.N."/>
            <person name="Hua S.X."/>
        </authorList>
    </citation>
    <scope>NUCLEOTIDE SEQUENCE [LARGE SCALE GENOMIC DNA]</scope>
    <source>
        <strain evidence="1 2">F 1598</strain>
    </source>
</reference>
<reference evidence="2" key="2">
    <citation type="submission" date="2015-01" db="EMBL/GenBank/DDBJ databases">
        <title>Evolutionary Origins and Diversification of the Mycorrhizal Mutualists.</title>
        <authorList>
            <consortium name="DOE Joint Genome Institute"/>
            <consortium name="Mycorrhizal Genomics Consortium"/>
            <person name="Kohler A."/>
            <person name="Kuo A."/>
            <person name="Nagy L.G."/>
            <person name="Floudas D."/>
            <person name="Copeland A."/>
            <person name="Barry K.W."/>
            <person name="Cichocki N."/>
            <person name="Veneault-Fourrey C."/>
            <person name="LaButti K."/>
            <person name="Lindquist E.A."/>
            <person name="Lipzen A."/>
            <person name="Lundell T."/>
            <person name="Morin E."/>
            <person name="Murat C."/>
            <person name="Riley R."/>
            <person name="Ohm R."/>
            <person name="Sun H."/>
            <person name="Tunlid A."/>
            <person name="Henrissat B."/>
            <person name="Grigoriev I.V."/>
            <person name="Hibbett D.S."/>
            <person name="Martin F."/>
        </authorList>
    </citation>
    <scope>NUCLEOTIDE SEQUENCE [LARGE SCALE GENOMIC DNA]</scope>
    <source>
        <strain evidence="2">F 1598</strain>
    </source>
</reference>
<dbReference type="Proteomes" id="UP000054166">
    <property type="component" value="Unassembled WGS sequence"/>
</dbReference>
<keyword evidence="2" id="KW-1185">Reference proteome</keyword>
<evidence type="ECO:0000313" key="1">
    <source>
        <dbReference type="EMBL" id="KIM78363.1"/>
    </source>
</evidence>
<proteinExistence type="predicted"/>
<gene>
    <name evidence="1" type="ORF">PILCRDRAFT_824576</name>
</gene>
<evidence type="ECO:0000313" key="2">
    <source>
        <dbReference type="Proteomes" id="UP000054166"/>
    </source>
</evidence>
<protein>
    <submittedName>
        <fullName evidence="1">Uncharacterized protein</fullName>
    </submittedName>
</protein>
<dbReference type="AlphaFoldDB" id="A0A0C3AWH3"/>
<dbReference type="InParanoid" id="A0A0C3AWH3"/>
<dbReference type="HOGENOM" id="CLU_3069525_0_0_1"/>
<organism evidence="1 2">
    <name type="scientific">Piloderma croceum (strain F 1598)</name>
    <dbReference type="NCBI Taxonomy" id="765440"/>
    <lineage>
        <taxon>Eukaryota</taxon>
        <taxon>Fungi</taxon>
        <taxon>Dikarya</taxon>
        <taxon>Basidiomycota</taxon>
        <taxon>Agaricomycotina</taxon>
        <taxon>Agaricomycetes</taxon>
        <taxon>Agaricomycetidae</taxon>
        <taxon>Atheliales</taxon>
        <taxon>Atheliaceae</taxon>
        <taxon>Piloderma</taxon>
    </lineage>
</organism>